<proteinExistence type="predicted"/>
<dbReference type="GO" id="GO:0016887">
    <property type="term" value="F:ATP hydrolysis activity"/>
    <property type="evidence" value="ECO:0007669"/>
    <property type="project" value="RHEA"/>
</dbReference>
<dbReference type="OrthoDB" id="9787585at2"/>
<evidence type="ECO:0000259" key="11">
    <source>
        <dbReference type="PROSITE" id="PS51198"/>
    </source>
</evidence>
<dbReference type="PROSITE" id="PS51198">
    <property type="entry name" value="UVRD_HELICASE_ATP_BIND"/>
    <property type="match status" value="1"/>
</dbReference>
<dbReference type="Pfam" id="PF00580">
    <property type="entry name" value="UvrD-helicase"/>
    <property type="match status" value="1"/>
</dbReference>
<dbReference type="GO" id="GO:0003677">
    <property type="term" value="F:DNA binding"/>
    <property type="evidence" value="ECO:0007669"/>
    <property type="project" value="InterPro"/>
</dbReference>
<dbReference type="InterPro" id="IPR027417">
    <property type="entry name" value="P-loop_NTPase"/>
</dbReference>
<keyword evidence="2 9" id="KW-0378">Hydrolase</keyword>
<dbReference type="EMBL" id="SHKI01000002">
    <property type="protein sequence ID" value="RZT68860.1"/>
    <property type="molecule type" value="Genomic_DNA"/>
</dbReference>
<keyword evidence="3 9" id="KW-0347">Helicase</keyword>
<organism evidence="12 13">
    <name type="scientific">Leucobacter luti</name>
    <dbReference type="NCBI Taxonomy" id="340320"/>
    <lineage>
        <taxon>Bacteria</taxon>
        <taxon>Bacillati</taxon>
        <taxon>Actinomycetota</taxon>
        <taxon>Actinomycetes</taxon>
        <taxon>Micrococcales</taxon>
        <taxon>Microbacteriaceae</taxon>
        <taxon>Leucobacter</taxon>
    </lineage>
</organism>
<keyword evidence="13" id="KW-1185">Reference proteome</keyword>
<dbReference type="PANTHER" id="PTHR11070">
    <property type="entry name" value="UVRD / RECB / PCRA DNA HELICASE FAMILY MEMBER"/>
    <property type="match status" value="1"/>
</dbReference>
<name>A0A4Q7U7S7_9MICO</name>
<feature type="binding site" evidence="9">
    <location>
        <begin position="282"/>
        <end position="289"/>
    </location>
    <ligand>
        <name>ATP</name>
        <dbReference type="ChEBI" id="CHEBI:30616"/>
    </ligand>
</feature>
<dbReference type="InterPro" id="IPR014016">
    <property type="entry name" value="UvrD-like_ATP-bd"/>
</dbReference>
<feature type="domain" description="UvrD-like helicase ATP-binding" evidence="11">
    <location>
        <begin position="261"/>
        <end position="567"/>
    </location>
</feature>
<feature type="region of interest" description="Disordered" evidence="10">
    <location>
        <begin position="110"/>
        <end position="132"/>
    </location>
</feature>
<dbReference type="InterPro" id="IPR014017">
    <property type="entry name" value="DNA_helicase_UvrD-like_C"/>
</dbReference>
<evidence type="ECO:0000256" key="5">
    <source>
        <dbReference type="ARBA" id="ARBA00023235"/>
    </source>
</evidence>
<dbReference type="Gene3D" id="3.40.50.300">
    <property type="entry name" value="P-loop containing nucleotide triphosphate hydrolases"/>
    <property type="match status" value="2"/>
</dbReference>
<dbReference type="GO" id="GO:0005524">
    <property type="term" value="F:ATP binding"/>
    <property type="evidence" value="ECO:0007669"/>
    <property type="project" value="UniProtKB-UniRule"/>
</dbReference>
<evidence type="ECO:0000256" key="9">
    <source>
        <dbReference type="PROSITE-ProRule" id="PRU00560"/>
    </source>
</evidence>
<dbReference type="GO" id="GO:0000725">
    <property type="term" value="P:recombinational repair"/>
    <property type="evidence" value="ECO:0007669"/>
    <property type="project" value="TreeGrafter"/>
</dbReference>
<dbReference type="GO" id="GO:0043138">
    <property type="term" value="F:3'-5' DNA helicase activity"/>
    <property type="evidence" value="ECO:0007669"/>
    <property type="project" value="UniProtKB-EC"/>
</dbReference>
<dbReference type="EC" id="5.6.2.4" evidence="7"/>
<dbReference type="AlphaFoldDB" id="A0A4Q7U7S7"/>
<sequence>MTKVRDQHHEKDARAKILSFLTKLTEDDTSVGLHIEKMVQAADKRARTGRVDLGLRAVLYLLETGEAEKTYVYAGTWEHDEAIARAKSRVLRVNPVNGVAELIDVGAPKPALRAPQDRATPGHPAEPTRAPAPPVLVEREYRESDLVDELGLTPQLAAQLMAAATAEDILQLADTMENEWQSAALLGLAVGDAVHKIRQDLGFGADAEPENTADGAERTEDEELVRSLAHPASQMQFNPIDGADELRRAIEGQDFSAWRVFLHPEQRKYATRPYNGAFRLSGGAGTGKTVVLLHRANHLQQQNPQARILLTTFTRALAANLSRDLERLNPEVSLTDRLGEAGVQVRGIDALAASVRDRAMGDFGDIAQQVLGHRVDRGATYRPNSDGWKEAVQDVDTELPPEILHPTFFEAEYLQVILPQRLTTREAYLTVRRPGRGVALDRKKRAQVWSIVQHYRDTARALGRLSFAEVAEIGAAWLERERAVAGDGSGLADHVLVDEGQDLTPSHWKLLRAIVPVGPNDLFIAEDSHQRIYGHQVILSRYGIRIVGRSRRLTLNYRTTEQNLRFALGVLDGAEYQDSESGEEGLDGYRSARLGPRPVLRPAPTDAAQYDQAAELLREWDEQGVDPGTVAILVRTNKTAQLVRQRMDERGVETVLLTAAKRNESRPVVLTMNTAKGMEFSHVLLFDVSLSSMPLAWLTDRLAVEEANDLLLRERSLLYVAASRARDVLAVSWKGDASTLLSGAQSLGELG</sequence>
<evidence type="ECO:0000256" key="3">
    <source>
        <dbReference type="ARBA" id="ARBA00022806"/>
    </source>
</evidence>
<dbReference type="Proteomes" id="UP000291832">
    <property type="component" value="Unassembled WGS sequence"/>
</dbReference>
<evidence type="ECO:0000256" key="10">
    <source>
        <dbReference type="SAM" id="MobiDB-lite"/>
    </source>
</evidence>
<dbReference type="PANTHER" id="PTHR11070:SF45">
    <property type="entry name" value="DNA 3'-5' HELICASE"/>
    <property type="match status" value="1"/>
</dbReference>
<comment type="catalytic activity">
    <reaction evidence="8">
        <text>ATP + H2O = ADP + phosphate + H(+)</text>
        <dbReference type="Rhea" id="RHEA:13065"/>
        <dbReference type="ChEBI" id="CHEBI:15377"/>
        <dbReference type="ChEBI" id="CHEBI:15378"/>
        <dbReference type="ChEBI" id="CHEBI:30616"/>
        <dbReference type="ChEBI" id="CHEBI:43474"/>
        <dbReference type="ChEBI" id="CHEBI:456216"/>
        <dbReference type="EC" id="5.6.2.4"/>
    </reaction>
</comment>
<evidence type="ECO:0000256" key="4">
    <source>
        <dbReference type="ARBA" id="ARBA00022840"/>
    </source>
</evidence>
<evidence type="ECO:0000256" key="6">
    <source>
        <dbReference type="ARBA" id="ARBA00034617"/>
    </source>
</evidence>
<dbReference type="InterPro" id="IPR000212">
    <property type="entry name" value="DNA_helicase_UvrD/REP"/>
</dbReference>
<gene>
    <name evidence="12" type="ORF">EV139_0591</name>
</gene>
<evidence type="ECO:0000313" key="12">
    <source>
        <dbReference type="EMBL" id="RZT68860.1"/>
    </source>
</evidence>
<evidence type="ECO:0000256" key="1">
    <source>
        <dbReference type="ARBA" id="ARBA00022741"/>
    </source>
</evidence>
<accession>A0A4Q7U7S7</accession>
<dbReference type="Pfam" id="PF13361">
    <property type="entry name" value="UvrD_C"/>
    <property type="match status" value="1"/>
</dbReference>
<evidence type="ECO:0000313" key="13">
    <source>
        <dbReference type="Proteomes" id="UP000291832"/>
    </source>
</evidence>
<protein>
    <recommendedName>
        <fullName evidence="7">DNA 3'-5' helicase</fullName>
        <ecNumber evidence="7">5.6.2.4</ecNumber>
    </recommendedName>
</protein>
<evidence type="ECO:0000256" key="2">
    <source>
        <dbReference type="ARBA" id="ARBA00022801"/>
    </source>
</evidence>
<keyword evidence="5" id="KW-0413">Isomerase</keyword>
<evidence type="ECO:0000256" key="8">
    <source>
        <dbReference type="ARBA" id="ARBA00048988"/>
    </source>
</evidence>
<keyword evidence="1 9" id="KW-0547">Nucleotide-binding</keyword>
<evidence type="ECO:0000256" key="7">
    <source>
        <dbReference type="ARBA" id="ARBA00034808"/>
    </source>
</evidence>
<comment type="caution">
    <text evidence="12">The sequence shown here is derived from an EMBL/GenBank/DDBJ whole genome shotgun (WGS) entry which is preliminary data.</text>
</comment>
<reference evidence="12 13" key="1">
    <citation type="journal article" date="2015" name="Stand. Genomic Sci.">
        <title>Genomic Encyclopedia of Bacterial and Archaeal Type Strains, Phase III: the genomes of soil and plant-associated and newly described type strains.</title>
        <authorList>
            <person name="Whitman W.B."/>
            <person name="Woyke T."/>
            <person name="Klenk H.P."/>
            <person name="Zhou Y."/>
            <person name="Lilburn T.G."/>
            <person name="Beck B.J."/>
            <person name="De Vos P."/>
            <person name="Vandamme P."/>
            <person name="Eisen J.A."/>
            <person name="Garrity G."/>
            <person name="Hugenholtz P."/>
            <person name="Kyrpides N.C."/>
        </authorList>
    </citation>
    <scope>NUCLEOTIDE SEQUENCE [LARGE SCALE GENOMIC DNA]</scope>
    <source>
        <strain evidence="12 13">RF6</strain>
    </source>
</reference>
<keyword evidence="4 9" id="KW-0067">ATP-binding</keyword>
<comment type="catalytic activity">
    <reaction evidence="6">
        <text>Couples ATP hydrolysis with the unwinding of duplex DNA by translocating in the 3'-5' direction.</text>
        <dbReference type="EC" id="5.6.2.4"/>
    </reaction>
</comment>
<dbReference type="SUPFAM" id="SSF52540">
    <property type="entry name" value="P-loop containing nucleoside triphosphate hydrolases"/>
    <property type="match status" value="1"/>
</dbReference>